<dbReference type="InterPro" id="IPR036318">
    <property type="entry name" value="FAD-bd_PCMH-like_sf"/>
</dbReference>
<dbReference type="Gene3D" id="3.30.465.10">
    <property type="match status" value="1"/>
</dbReference>
<keyword evidence="8" id="KW-1185">Reference proteome</keyword>
<dbReference type="SUPFAM" id="SSF56176">
    <property type="entry name" value="FAD-binding/transporter-associated domain-like"/>
    <property type="match status" value="1"/>
</dbReference>
<feature type="signal peptide" evidence="5">
    <location>
        <begin position="1"/>
        <end position="22"/>
    </location>
</feature>
<feature type="chain" id="PRO_5041918100" evidence="5">
    <location>
        <begin position="23"/>
        <end position="673"/>
    </location>
</feature>
<feature type="domain" description="FAD-binding PCMH-type" evidence="6">
    <location>
        <begin position="57"/>
        <end position="230"/>
    </location>
</feature>
<evidence type="ECO:0000259" key="6">
    <source>
        <dbReference type="PROSITE" id="PS51387"/>
    </source>
</evidence>
<dbReference type="InterPro" id="IPR006094">
    <property type="entry name" value="Oxid_FAD_bind_N"/>
</dbReference>
<evidence type="ECO:0000256" key="1">
    <source>
        <dbReference type="ARBA" id="ARBA00005466"/>
    </source>
</evidence>
<dbReference type="EMBL" id="VYYT01000267">
    <property type="protein sequence ID" value="KAK2751285.1"/>
    <property type="molecule type" value="Genomic_DNA"/>
</dbReference>
<organism evidence="7 8">
    <name type="scientific">Colletotrichum kahawae</name>
    <name type="common">Coffee berry disease fungus</name>
    <dbReference type="NCBI Taxonomy" id="34407"/>
    <lineage>
        <taxon>Eukaryota</taxon>
        <taxon>Fungi</taxon>
        <taxon>Dikarya</taxon>
        <taxon>Ascomycota</taxon>
        <taxon>Pezizomycotina</taxon>
        <taxon>Sordariomycetes</taxon>
        <taxon>Hypocreomycetidae</taxon>
        <taxon>Glomerellales</taxon>
        <taxon>Glomerellaceae</taxon>
        <taxon>Colletotrichum</taxon>
        <taxon>Colletotrichum gloeosporioides species complex</taxon>
    </lineage>
</organism>
<dbReference type="PANTHER" id="PTHR42973">
    <property type="entry name" value="BINDING OXIDOREDUCTASE, PUTATIVE (AFU_ORTHOLOGUE AFUA_1G17690)-RELATED"/>
    <property type="match status" value="1"/>
</dbReference>
<dbReference type="InterPro" id="IPR050416">
    <property type="entry name" value="FAD-linked_Oxidoreductase"/>
</dbReference>
<dbReference type="AlphaFoldDB" id="A0AAD9Y8S9"/>
<keyword evidence="5" id="KW-0732">Signal</keyword>
<sequence length="673" mass="72983">MKANSIAQLALAVLASPGEAAAASCQQSCTELSSAFGPALFFPQNDTMQFWDQKQQQLAGQICRVEPSTPEDVAKMPNIVITNACPFAIKGGGHSREVNDSNAPGGVTIDTVRMRKIVPDEEDKTVVTLGAGHNLGSTLTALSSLNLSFPVGRVSSIGLGGFLLGGGQGDLGGKLGFAMDNVLEYEIVLANGTITTACQTTNPDLYWALRGGGGNNFGIVTAFTLKAIPETPIWAATTRFPDNQTAAVTEELDKLVTASGADPNVNFYTDYRIAPATGDFVYTVQQRYLNATVSPAAYDGLNAVPYLSTTGNLTSPNFANDVAYGVRHIFVSLSWHSSPAMLQRAASIFKTEALKVQNVSGLTAGMDSQPITLSALRIAKERGGNAFGLSGDKAILENLITIAWADAADDAAMYAFADAWLAQTEAASRELGVFVPYRYMNHAFRSRQDVLGSYGEENLARLRSVQRAVDPAEQQLTHLRTILSKNTTLTTVLTRAATLNLPNWYLAAGAVSQTIWNHMSGLPATTGIHDYDLVYFDDADLSWEAEDAAIQRGRALFADMPQVELEIRNQARVHLWYEAKFGAPCPRHESVEAGIDTWIATSAMIGVRVLEDGEWRVYAPRGLSDFFNMVVRPNPQIGTRVKYEEKARRWLGIWKGLTVMPWVEREVPLQLDS</sequence>
<dbReference type="PROSITE" id="PS51387">
    <property type="entry name" value="FAD_PCMH"/>
    <property type="match status" value="1"/>
</dbReference>
<evidence type="ECO:0000256" key="5">
    <source>
        <dbReference type="SAM" id="SignalP"/>
    </source>
</evidence>
<dbReference type="PANTHER" id="PTHR42973:SF53">
    <property type="entry name" value="FAD-BINDING PCMH-TYPE DOMAIN-CONTAINING PROTEIN-RELATED"/>
    <property type="match status" value="1"/>
</dbReference>
<dbReference type="Pfam" id="PF06042">
    <property type="entry name" value="NTP_transf_6"/>
    <property type="match status" value="1"/>
</dbReference>
<dbReference type="GO" id="GO:0071949">
    <property type="term" value="F:FAD binding"/>
    <property type="evidence" value="ECO:0007669"/>
    <property type="project" value="InterPro"/>
</dbReference>
<dbReference type="Proteomes" id="UP001281614">
    <property type="component" value="Unassembled WGS sequence"/>
</dbReference>
<comment type="similarity">
    <text evidence="1">Belongs to the oxygen-dependent FAD-linked oxidoreductase family.</text>
</comment>
<dbReference type="Pfam" id="PF01565">
    <property type="entry name" value="FAD_binding_4"/>
    <property type="match status" value="1"/>
</dbReference>
<proteinExistence type="inferred from homology"/>
<keyword evidence="2" id="KW-0285">Flavoprotein</keyword>
<evidence type="ECO:0000313" key="8">
    <source>
        <dbReference type="Proteomes" id="UP001281614"/>
    </source>
</evidence>
<evidence type="ECO:0000256" key="2">
    <source>
        <dbReference type="ARBA" id="ARBA00022630"/>
    </source>
</evidence>
<evidence type="ECO:0000256" key="3">
    <source>
        <dbReference type="ARBA" id="ARBA00022827"/>
    </source>
</evidence>
<keyword evidence="4" id="KW-0560">Oxidoreductase</keyword>
<name>A0AAD9Y8S9_COLKA</name>
<accession>A0AAD9Y8S9</accession>
<comment type="caution">
    <text evidence="7">The sequence shown here is derived from an EMBL/GenBank/DDBJ whole genome shotgun (WGS) entry which is preliminary data.</text>
</comment>
<dbReference type="InterPro" id="IPR009267">
    <property type="entry name" value="NTP_transf_6"/>
</dbReference>
<reference evidence="7" key="1">
    <citation type="submission" date="2023-02" db="EMBL/GenBank/DDBJ databases">
        <title>Colletotrichum kahawae CIFC_Que2 genome sequencing and assembly.</title>
        <authorList>
            <person name="Baroncelli R."/>
        </authorList>
    </citation>
    <scope>NUCLEOTIDE SEQUENCE</scope>
    <source>
        <strain evidence="7">CIFC_Que2</strain>
    </source>
</reference>
<dbReference type="InterPro" id="IPR016169">
    <property type="entry name" value="FAD-bd_PCMH_sub2"/>
</dbReference>
<keyword evidence="3" id="KW-0274">FAD</keyword>
<dbReference type="GO" id="GO:0016491">
    <property type="term" value="F:oxidoreductase activity"/>
    <property type="evidence" value="ECO:0007669"/>
    <property type="project" value="UniProtKB-KW"/>
</dbReference>
<dbReference type="InterPro" id="IPR016166">
    <property type="entry name" value="FAD-bd_PCMH"/>
</dbReference>
<protein>
    <submittedName>
        <fullName evidence="7">FAD binding domain protein</fullName>
    </submittedName>
</protein>
<evidence type="ECO:0000313" key="7">
    <source>
        <dbReference type="EMBL" id="KAK2751285.1"/>
    </source>
</evidence>
<evidence type="ECO:0000256" key="4">
    <source>
        <dbReference type="ARBA" id="ARBA00023002"/>
    </source>
</evidence>
<gene>
    <name evidence="7" type="ORF">CKAH01_06471</name>
</gene>